<dbReference type="GO" id="GO:0046037">
    <property type="term" value="P:GMP metabolic process"/>
    <property type="evidence" value="ECO:0007669"/>
    <property type="project" value="UniProtKB-ARBA"/>
</dbReference>
<evidence type="ECO:0000313" key="8">
    <source>
        <dbReference type="Ensembl" id="ENSCCRP00010048764.1"/>
    </source>
</evidence>
<dbReference type="InterPro" id="IPR008380">
    <property type="entry name" value="HAD-SF_hydro_IG_5-nucl"/>
</dbReference>
<name>A0A8C1QL95_CYPCA</name>
<feature type="binding site" evidence="6">
    <location>
        <position position="40"/>
    </location>
    <ligand>
        <name>GMP</name>
        <dbReference type="ChEBI" id="CHEBI:58115"/>
    </ligand>
</feature>
<sequence>PQTSWTDVICEGPDKNRPKLVFVNRSLTLENIKCYGFDMDYTLAVYKSPEYESLGFELLRDRLVSIGYPHELLGYTYDPTFPTRGLVYDTRYGNLLKIDSNGNILVCTHGFEYLRGGQVDEYYPNKFIQRDDTDRFYVLNTLFNLSETYLYACLVDYFTRSTRYKNCQKGFKHGDLFMSHRSMFQDVRDAMDHLHDTVTIFILTKFMVLFTLLYLYVPRLPVLLSRIKEFAKVFLATNSDFNYTEAIMKYLLDFPSGSKNPKKPWRSYFDLVVVDTRKPLFFAGGTVLRQVDTDTGKLRIGTYTGELQHGTVYSGGSSDIVCDLLDVRGKDILYVGDHIFGDILKSKKRQGWKTFLVVPELVKELQVWADKASEHLDSGSQECPDISAIQNRIKMVTYGMDLCYGKMGSLLRCGSTKTLFASQLLRYADIYSTCCLNLLNYPFSYLFRAPLVLVNLSWLTRLEYNCFVLIININI</sequence>
<keyword evidence="7" id="KW-0472">Membrane</keyword>
<dbReference type="CDD" id="cd07522">
    <property type="entry name" value="HAD_cN-II"/>
    <property type="match status" value="1"/>
</dbReference>
<comment type="cofactor">
    <cofactor evidence="6">
        <name>Mg(2+)</name>
        <dbReference type="ChEBI" id="CHEBI:18420"/>
    </cofactor>
    <text evidence="6">Binds 1 Mg(2+) ion per subunit.</text>
</comment>
<dbReference type="InterPro" id="IPR036412">
    <property type="entry name" value="HAD-like_sf"/>
</dbReference>
<dbReference type="Pfam" id="PF05761">
    <property type="entry name" value="5_nucleotid"/>
    <property type="match status" value="2"/>
</dbReference>
<feature type="binding site" evidence="6">
    <location>
        <position position="38"/>
    </location>
    <ligand>
        <name>Mg(2+)</name>
        <dbReference type="ChEBI" id="CHEBI:18420"/>
    </ligand>
</feature>
<evidence type="ECO:0000256" key="3">
    <source>
        <dbReference type="ARBA" id="ARBA00022801"/>
    </source>
</evidence>
<keyword evidence="7" id="KW-1133">Transmembrane helix</keyword>
<protein>
    <submittedName>
        <fullName evidence="8">5'-nucleotidase, cytosolic II, like 1</fullName>
    </submittedName>
</protein>
<reference evidence="8" key="1">
    <citation type="submission" date="2025-08" db="UniProtKB">
        <authorList>
            <consortium name="Ensembl"/>
        </authorList>
    </citation>
    <scope>IDENTIFICATION</scope>
</reference>
<dbReference type="FunFam" id="3.40.50.1000:FF:000021">
    <property type="entry name" value="NT5C2 isoform 1"/>
    <property type="match status" value="1"/>
</dbReference>
<keyword evidence="3" id="KW-0378">Hydrolase</keyword>
<comment type="similarity">
    <text evidence="1">Belongs to the 5'(3')-deoxyribonucleotidase family.</text>
</comment>
<dbReference type="Ensembl" id="ENSCCRT00010053441.1">
    <property type="protein sequence ID" value="ENSCCRP00010048764.1"/>
    <property type="gene ID" value="ENSCCRG00010020611.1"/>
</dbReference>
<evidence type="ECO:0000313" key="9">
    <source>
        <dbReference type="Proteomes" id="UP000694427"/>
    </source>
</evidence>
<dbReference type="InterPro" id="IPR016695">
    <property type="entry name" value="Pur_nucleotidase"/>
</dbReference>
<keyword evidence="4 6" id="KW-0460">Magnesium</keyword>
<dbReference type="SUPFAM" id="SSF56784">
    <property type="entry name" value="HAD-like"/>
    <property type="match status" value="1"/>
</dbReference>
<dbReference type="PANTHER" id="PTHR12103">
    <property type="entry name" value="5'-NUCLEOTIDASE DOMAIN-CONTAINING"/>
    <property type="match status" value="1"/>
</dbReference>
<feature type="active site" description="Proton donor" evidence="5">
    <location>
        <position position="40"/>
    </location>
</feature>
<dbReference type="GO" id="GO:0046872">
    <property type="term" value="F:metal ion binding"/>
    <property type="evidence" value="ECO:0007669"/>
    <property type="project" value="UniProtKB-KW"/>
</dbReference>
<dbReference type="AlphaFoldDB" id="A0A8C1QL95"/>
<keyword evidence="7" id="KW-0812">Transmembrane</keyword>
<evidence type="ECO:0000256" key="7">
    <source>
        <dbReference type="SAM" id="Phobius"/>
    </source>
</evidence>
<evidence type="ECO:0000256" key="4">
    <source>
        <dbReference type="ARBA" id="ARBA00022842"/>
    </source>
</evidence>
<evidence type="ECO:0000256" key="5">
    <source>
        <dbReference type="PIRSR" id="PIRSR017434-1"/>
    </source>
</evidence>
<dbReference type="GO" id="GO:0008253">
    <property type="term" value="F:5'-nucleotidase activity"/>
    <property type="evidence" value="ECO:0007669"/>
    <property type="project" value="TreeGrafter"/>
</dbReference>
<dbReference type="Gene3D" id="3.40.50.1000">
    <property type="entry name" value="HAD superfamily/HAD-like"/>
    <property type="match status" value="1"/>
</dbReference>
<dbReference type="PIRSF" id="PIRSF017434">
    <property type="entry name" value="Purine_5'-nucleotidase"/>
    <property type="match status" value="1"/>
</dbReference>
<keyword evidence="9" id="KW-1185">Reference proteome</keyword>
<feature type="active site" description="Nucleophile" evidence="5">
    <location>
        <position position="38"/>
    </location>
</feature>
<reference evidence="8" key="2">
    <citation type="submission" date="2025-09" db="UniProtKB">
        <authorList>
            <consortium name="Ensembl"/>
        </authorList>
    </citation>
    <scope>IDENTIFICATION</scope>
</reference>
<feature type="binding site" evidence="6">
    <location>
        <position position="337"/>
    </location>
    <ligand>
        <name>Mg(2+)</name>
        <dbReference type="ChEBI" id="CHEBI:18420"/>
    </ligand>
</feature>
<dbReference type="PANTHER" id="PTHR12103:SF18">
    <property type="entry name" value="5'-NUCLEOTIDASE DOMAIN-CONTAINING PROTEIN 4"/>
    <property type="match status" value="1"/>
</dbReference>
<dbReference type="NCBIfam" id="TIGR02244">
    <property type="entry name" value="HAD-IG-Ncltidse"/>
    <property type="match status" value="1"/>
</dbReference>
<evidence type="ECO:0000256" key="2">
    <source>
        <dbReference type="ARBA" id="ARBA00022723"/>
    </source>
</evidence>
<feature type="transmembrane region" description="Helical" evidence="7">
    <location>
        <begin position="198"/>
        <end position="217"/>
    </location>
</feature>
<dbReference type="Proteomes" id="UP000694427">
    <property type="component" value="Unplaced"/>
</dbReference>
<evidence type="ECO:0000256" key="6">
    <source>
        <dbReference type="PIRSR" id="PIRSR017434-2"/>
    </source>
</evidence>
<keyword evidence="2 6" id="KW-0479">Metal-binding</keyword>
<accession>A0A8C1QL95</accession>
<evidence type="ECO:0000256" key="1">
    <source>
        <dbReference type="ARBA" id="ARBA00009589"/>
    </source>
</evidence>
<dbReference type="InterPro" id="IPR023214">
    <property type="entry name" value="HAD_sf"/>
</dbReference>
<organism evidence="8 9">
    <name type="scientific">Cyprinus carpio</name>
    <name type="common">Common carp</name>
    <dbReference type="NCBI Taxonomy" id="7962"/>
    <lineage>
        <taxon>Eukaryota</taxon>
        <taxon>Metazoa</taxon>
        <taxon>Chordata</taxon>
        <taxon>Craniata</taxon>
        <taxon>Vertebrata</taxon>
        <taxon>Euteleostomi</taxon>
        <taxon>Actinopterygii</taxon>
        <taxon>Neopterygii</taxon>
        <taxon>Teleostei</taxon>
        <taxon>Ostariophysi</taxon>
        <taxon>Cypriniformes</taxon>
        <taxon>Cyprinidae</taxon>
        <taxon>Cyprininae</taxon>
        <taxon>Cyprinus</taxon>
    </lineage>
</organism>
<proteinExistence type="inferred from homology"/>